<dbReference type="AlphaFoldDB" id="A0A3P6RKB5"/>
<evidence type="ECO:0000313" key="3">
    <source>
        <dbReference type="Proteomes" id="UP000271889"/>
    </source>
</evidence>
<evidence type="ECO:0000313" key="2">
    <source>
        <dbReference type="EMBL" id="VDK60759.1"/>
    </source>
</evidence>
<protein>
    <submittedName>
        <fullName evidence="2">Uncharacterized protein</fullName>
    </submittedName>
</protein>
<evidence type="ECO:0000256" key="1">
    <source>
        <dbReference type="SAM" id="MobiDB-lite"/>
    </source>
</evidence>
<keyword evidence="3" id="KW-1185">Reference proteome</keyword>
<proteinExistence type="predicted"/>
<sequence length="142" mass="16483">MLQLSKKSDHHRAFSKKLLALFESSPLAQETRDEAFQAVLADNERLTEENSRLQRETNRAQQKYSKSSLKLKECEDQITMLTTRNEELERELEEAKFDLDKAQRQANKLDYKLYTLAKVGNFFTSIYNYSIGIEPTEVGIVS</sequence>
<gene>
    <name evidence="2" type="ORF">CGOC_LOCUS5111</name>
</gene>
<dbReference type="EMBL" id="UYRV01015108">
    <property type="protein sequence ID" value="VDK60759.1"/>
    <property type="molecule type" value="Genomic_DNA"/>
</dbReference>
<accession>A0A3P6RKB5</accession>
<name>A0A3P6RKB5_CYLGO</name>
<feature type="compositionally biased region" description="Basic and acidic residues" evidence="1">
    <location>
        <begin position="47"/>
        <end position="58"/>
    </location>
</feature>
<dbReference type="OrthoDB" id="10266039at2759"/>
<reference evidence="2 3" key="1">
    <citation type="submission" date="2018-11" db="EMBL/GenBank/DDBJ databases">
        <authorList>
            <consortium name="Pathogen Informatics"/>
        </authorList>
    </citation>
    <scope>NUCLEOTIDE SEQUENCE [LARGE SCALE GENOMIC DNA]</scope>
</reference>
<organism evidence="2 3">
    <name type="scientific">Cylicostephanus goldi</name>
    <name type="common">Nematode worm</name>
    <dbReference type="NCBI Taxonomy" id="71465"/>
    <lineage>
        <taxon>Eukaryota</taxon>
        <taxon>Metazoa</taxon>
        <taxon>Ecdysozoa</taxon>
        <taxon>Nematoda</taxon>
        <taxon>Chromadorea</taxon>
        <taxon>Rhabditida</taxon>
        <taxon>Rhabditina</taxon>
        <taxon>Rhabditomorpha</taxon>
        <taxon>Strongyloidea</taxon>
        <taxon>Strongylidae</taxon>
        <taxon>Cylicostephanus</taxon>
    </lineage>
</organism>
<feature type="region of interest" description="Disordered" evidence="1">
    <location>
        <begin position="47"/>
        <end position="66"/>
    </location>
</feature>
<dbReference type="Proteomes" id="UP000271889">
    <property type="component" value="Unassembled WGS sequence"/>
</dbReference>